<sequence length="260" mass="29049">MKRLILIQNDYAGAGKTTLAQCFEQYLSLHRVPHHSVVVAESVVTDSTRPQLDGNDLGVPEFLTQLDQSDLVIMEIETGMTEAFQRFFEKCQLDAVLAEVGYDLTVAVPVTGEEESFDGVMVASEVYADAAQYLIVHTPTGSSYDRESRLWERSHAARVMDMFEAVDMMMPPAADALEFQLKVRHADLHEVIHTDASDATLHAELAKWLRKIDAQLDVVKKYAFGDAFRPEVHVITVEEKTKKRRGRKPKGALMEALAAA</sequence>
<name>A0A366HY33_9BACT</name>
<evidence type="ECO:0000313" key="2">
    <source>
        <dbReference type="Proteomes" id="UP000253426"/>
    </source>
</evidence>
<evidence type="ECO:0000313" key="1">
    <source>
        <dbReference type="EMBL" id="RBP48228.1"/>
    </source>
</evidence>
<comment type="caution">
    <text evidence="1">The sequence shown here is derived from an EMBL/GenBank/DDBJ whole genome shotgun (WGS) entry which is preliminary data.</text>
</comment>
<dbReference type="RefSeq" id="WP_113957099.1">
    <property type="nucleotide sequence ID" value="NZ_QNRR01000001.1"/>
</dbReference>
<protein>
    <submittedName>
        <fullName evidence="1">Uncharacterized protein</fullName>
    </submittedName>
</protein>
<organism evidence="1 2">
    <name type="scientific">Roseimicrobium gellanilyticum</name>
    <dbReference type="NCBI Taxonomy" id="748857"/>
    <lineage>
        <taxon>Bacteria</taxon>
        <taxon>Pseudomonadati</taxon>
        <taxon>Verrucomicrobiota</taxon>
        <taxon>Verrucomicrobiia</taxon>
        <taxon>Verrucomicrobiales</taxon>
        <taxon>Verrucomicrobiaceae</taxon>
        <taxon>Roseimicrobium</taxon>
    </lineage>
</organism>
<accession>A0A366HY33</accession>
<reference evidence="1 2" key="1">
    <citation type="submission" date="2018-06" db="EMBL/GenBank/DDBJ databases">
        <title>Genomic Encyclopedia of Type Strains, Phase IV (KMG-IV): sequencing the most valuable type-strain genomes for metagenomic binning, comparative biology and taxonomic classification.</title>
        <authorList>
            <person name="Goeker M."/>
        </authorList>
    </citation>
    <scope>NUCLEOTIDE SEQUENCE [LARGE SCALE GENOMIC DNA]</scope>
    <source>
        <strain evidence="1 2">DSM 25532</strain>
    </source>
</reference>
<dbReference type="EMBL" id="QNRR01000001">
    <property type="protein sequence ID" value="RBP48228.1"/>
    <property type="molecule type" value="Genomic_DNA"/>
</dbReference>
<keyword evidence="2" id="KW-1185">Reference proteome</keyword>
<proteinExistence type="predicted"/>
<dbReference type="Proteomes" id="UP000253426">
    <property type="component" value="Unassembled WGS sequence"/>
</dbReference>
<dbReference type="OrthoDB" id="186714at2"/>
<gene>
    <name evidence="1" type="ORF">DES53_1011029</name>
</gene>
<dbReference type="AlphaFoldDB" id="A0A366HY33"/>